<comment type="similarity">
    <text evidence="1">Belongs to the mTERF family.</text>
</comment>
<dbReference type="OrthoDB" id="637682at2759"/>
<dbReference type="RefSeq" id="XP_003568493.1">
    <property type="nucleotide sequence ID" value="XM_003568445.4"/>
</dbReference>
<reference evidence="5" key="3">
    <citation type="submission" date="2018-08" db="UniProtKB">
        <authorList>
            <consortium name="EnsemblPlants"/>
        </authorList>
    </citation>
    <scope>IDENTIFICATION</scope>
    <source>
        <strain evidence="5">cv. Bd21</strain>
    </source>
</reference>
<dbReference type="FunFam" id="1.25.70.10:FF:000001">
    <property type="entry name" value="Mitochondrial transcription termination factor-like"/>
    <property type="match status" value="1"/>
</dbReference>
<evidence type="ECO:0000313" key="4">
    <source>
        <dbReference type="EMBL" id="KQK06341.1"/>
    </source>
</evidence>
<dbReference type="Pfam" id="PF02536">
    <property type="entry name" value="mTERF"/>
    <property type="match status" value="1"/>
</dbReference>
<dbReference type="PANTHER" id="PTHR13068">
    <property type="entry name" value="CGI-12 PROTEIN-RELATED"/>
    <property type="match status" value="1"/>
</dbReference>
<dbReference type="GeneID" id="100821303"/>
<dbReference type="InterPro" id="IPR003690">
    <property type="entry name" value="MTERF"/>
</dbReference>
<organism evidence="5">
    <name type="scientific">Brachypodium distachyon</name>
    <name type="common">Purple false brome</name>
    <name type="synonym">Trachynia distachya</name>
    <dbReference type="NCBI Taxonomy" id="15368"/>
    <lineage>
        <taxon>Eukaryota</taxon>
        <taxon>Viridiplantae</taxon>
        <taxon>Streptophyta</taxon>
        <taxon>Embryophyta</taxon>
        <taxon>Tracheophyta</taxon>
        <taxon>Spermatophyta</taxon>
        <taxon>Magnoliopsida</taxon>
        <taxon>Liliopsida</taxon>
        <taxon>Poales</taxon>
        <taxon>Poaceae</taxon>
        <taxon>BOP clade</taxon>
        <taxon>Pooideae</taxon>
        <taxon>Stipodae</taxon>
        <taxon>Brachypodieae</taxon>
        <taxon>Brachypodium</taxon>
    </lineage>
</organism>
<dbReference type="GO" id="GO:0009658">
    <property type="term" value="P:chloroplast organization"/>
    <property type="evidence" value="ECO:0000318"/>
    <property type="project" value="GO_Central"/>
</dbReference>
<reference evidence="4" key="2">
    <citation type="submission" date="2017-06" db="EMBL/GenBank/DDBJ databases">
        <title>WGS assembly of Brachypodium distachyon.</title>
        <authorList>
            <consortium name="The International Brachypodium Initiative"/>
            <person name="Lucas S."/>
            <person name="Harmon-Smith M."/>
            <person name="Lail K."/>
            <person name="Tice H."/>
            <person name="Grimwood J."/>
            <person name="Bruce D."/>
            <person name="Barry K."/>
            <person name="Shu S."/>
            <person name="Lindquist E."/>
            <person name="Wang M."/>
            <person name="Pitluck S."/>
            <person name="Vogel J.P."/>
            <person name="Garvin D.F."/>
            <person name="Mockler T.C."/>
            <person name="Schmutz J."/>
            <person name="Rokhsar D."/>
            <person name="Bevan M.W."/>
        </authorList>
    </citation>
    <scope>NUCLEOTIDE SEQUENCE</scope>
    <source>
        <strain evidence="4">Bd21</strain>
    </source>
</reference>
<keyword evidence="2" id="KW-0806">Transcription termination</keyword>
<dbReference type="Gramene" id="KQK06341">
    <property type="protein sequence ID" value="KQK06341"/>
    <property type="gene ID" value="BRADI_2g25837v3"/>
</dbReference>
<sequence>MFPSICRRRLVFLIRQIPGDGTSLFQSIPDAIPLARSYSSTAVAGAPNSALCSAAATASYLVSCGFSTADAATLTTARNFRIRSPEKADAARALLRSYGFTDADIVRMARSYSMILNADPERIIRPKLDFFAALGFEPGKLATAPFVLARSLDKHIVPCIQFLRGIIASDDLIRLGFSRCPRALMVDPENNMRPAVEALRRCGLPDAAISKLLVIHMGVLMLSPDRIIQIFQDLKAIDMCVEDSRFLYCFRVMSSVKRETWLRKLALYKSLGLSEGEVIKAFKTQPTILLSADETIKKKVRFFVDELKLEISDIVERAVTLAYSMEKCILPRCAVLSVLMKEGKIQRDINLLPALLGSSRAFSARFVSRYADDVPDVVKAYEGKIKFEGFGYHS</sequence>
<evidence type="ECO:0000256" key="2">
    <source>
        <dbReference type="ARBA" id="ARBA00022472"/>
    </source>
</evidence>
<dbReference type="eggNOG" id="KOG1267">
    <property type="taxonomic scope" value="Eukaryota"/>
</dbReference>
<evidence type="ECO:0000256" key="3">
    <source>
        <dbReference type="ARBA" id="ARBA00022946"/>
    </source>
</evidence>
<accession>I1HJK6</accession>
<keyword evidence="6" id="KW-1185">Reference proteome</keyword>
<proteinExistence type="inferred from homology"/>
<name>I1HJK6_BRADI</name>
<dbReference type="InterPro" id="IPR038538">
    <property type="entry name" value="MTERF_sf"/>
</dbReference>
<dbReference type="Gene3D" id="1.25.70.10">
    <property type="entry name" value="Transcription termination factor 3, mitochondrial"/>
    <property type="match status" value="1"/>
</dbReference>
<evidence type="ECO:0000256" key="1">
    <source>
        <dbReference type="ARBA" id="ARBA00007692"/>
    </source>
</evidence>
<dbReference type="GO" id="GO:0003676">
    <property type="term" value="F:nucleic acid binding"/>
    <property type="evidence" value="ECO:0007669"/>
    <property type="project" value="InterPro"/>
</dbReference>
<keyword evidence="3" id="KW-0809">Transit peptide</keyword>
<dbReference type="SMART" id="SM00733">
    <property type="entry name" value="Mterf"/>
    <property type="match status" value="5"/>
</dbReference>
<dbReference type="AlphaFoldDB" id="I1HJK6"/>
<dbReference type="STRING" id="15368.I1HJK6"/>
<evidence type="ECO:0000313" key="6">
    <source>
        <dbReference type="Proteomes" id="UP000008810"/>
    </source>
</evidence>
<keyword evidence="2" id="KW-0805">Transcription regulation</keyword>
<dbReference type="EMBL" id="CM000881">
    <property type="protein sequence ID" value="KQK06341.1"/>
    <property type="molecule type" value="Genomic_DNA"/>
</dbReference>
<dbReference type="KEGG" id="bdi:100821303"/>
<dbReference type="GO" id="GO:0009507">
    <property type="term" value="C:chloroplast"/>
    <property type="evidence" value="ECO:0000318"/>
    <property type="project" value="GO_Central"/>
</dbReference>
<dbReference type="Proteomes" id="UP000008810">
    <property type="component" value="Chromosome 2"/>
</dbReference>
<dbReference type="GO" id="GO:0006353">
    <property type="term" value="P:DNA-templated transcription termination"/>
    <property type="evidence" value="ECO:0007669"/>
    <property type="project" value="UniProtKB-KW"/>
</dbReference>
<gene>
    <name evidence="5" type="primary">LOC100821303</name>
    <name evidence="4" type="ORF">BRADI_2g25837v3</name>
</gene>
<evidence type="ECO:0000313" key="5">
    <source>
        <dbReference type="EnsemblPlants" id="KQK06341"/>
    </source>
</evidence>
<dbReference type="OMA" id="MVSLDNC"/>
<keyword evidence="2" id="KW-0804">Transcription</keyword>
<dbReference type="HOGENOM" id="CLU_034145_1_1_1"/>
<protein>
    <submittedName>
        <fullName evidence="4 5">Uncharacterized protein</fullName>
    </submittedName>
</protein>
<dbReference type="PANTHER" id="PTHR13068:SF93">
    <property type="entry name" value="OS05G0403600 PROTEIN"/>
    <property type="match status" value="1"/>
</dbReference>
<dbReference type="EnsemblPlants" id="KQK06341">
    <property type="protein sequence ID" value="KQK06341"/>
    <property type="gene ID" value="BRADI_2g25837v3"/>
</dbReference>
<reference evidence="4 5" key="1">
    <citation type="journal article" date="2010" name="Nature">
        <title>Genome sequencing and analysis of the model grass Brachypodium distachyon.</title>
        <authorList>
            <consortium name="International Brachypodium Initiative"/>
        </authorList>
    </citation>
    <scope>NUCLEOTIDE SEQUENCE [LARGE SCALE GENOMIC DNA]</scope>
    <source>
        <strain evidence="4">Bd21</strain>
        <strain evidence="5">cv. Bd21</strain>
    </source>
</reference>